<accession>A0AAV5WIG3</accession>
<name>A0AAV5WIG3_9BILA</name>
<evidence type="ECO:0000313" key="3">
    <source>
        <dbReference type="Proteomes" id="UP001432322"/>
    </source>
</evidence>
<evidence type="ECO:0008006" key="4">
    <source>
        <dbReference type="Google" id="ProtNLM"/>
    </source>
</evidence>
<reference evidence="2" key="1">
    <citation type="submission" date="2023-10" db="EMBL/GenBank/DDBJ databases">
        <title>Genome assembly of Pristionchus species.</title>
        <authorList>
            <person name="Yoshida K."/>
            <person name="Sommer R.J."/>
        </authorList>
    </citation>
    <scope>NUCLEOTIDE SEQUENCE</scope>
    <source>
        <strain evidence="2">RS5133</strain>
    </source>
</reference>
<dbReference type="EMBL" id="BTSY01000006">
    <property type="protein sequence ID" value="GMT31732.1"/>
    <property type="molecule type" value="Genomic_DNA"/>
</dbReference>
<feature type="compositionally biased region" description="Basic and acidic residues" evidence="1">
    <location>
        <begin position="25"/>
        <end position="36"/>
    </location>
</feature>
<comment type="caution">
    <text evidence="2">The sequence shown here is derived from an EMBL/GenBank/DDBJ whole genome shotgun (WGS) entry which is preliminary data.</text>
</comment>
<dbReference type="AlphaFoldDB" id="A0AAV5WIG3"/>
<keyword evidence="3" id="KW-1185">Reference proteome</keyword>
<feature type="compositionally biased region" description="Basic residues" evidence="1">
    <location>
        <begin position="14"/>
        <end position="24"/>
    </location>
</feature>
<evidence type="ECO:0000313" key="2">
    <source>
        <dbReference type="EMBL" id="GMT31732.1"/>
    </source>
</evidence>
<feature type="non-terminal residue" evidence="2">
    <location>
        <position position="1"/>
    </location>
</feature>
<feature type="non-terminal residue" evidence="2">
    <location>
        <position position="125"/>
    </location>
</feature>
<organism evidence="2 3">
    <name type="scientific">Pristionchus fissidentatus</name>
    <dbReference type="NCBI Taxonomy" id="1538716"/>
    <lineage>
        <taxon>Eukaryota</taxon>
        <taxon>Metazoa</taxon>
        <taxon>Ecdysozoa</taxon>
        <taxon>Nematoda</taxon>
        <taxon>Chromadorea</taxon>
        <taxon>Rhabditida</taxon>
        <taxon>Rhabditina</taxon>
        <taxon>Diplogasteromorpha</taxon>
        <taxon>Diplogasteroidea</taxon>
        <taxon>Neodiplogasteridae</taxon>
        <taxon>Pristionchus</taxon>
    </lineage>
</organism>
<feature type="region of interest" description="Disordered" evidence="1">
    <location>
        <begin position="1"/>
        <end position="36"/>
    </location>
</feature>
<evidence type="ECO:0000256" key="1">
    <source>
        <dbReference type="SAM" id="MobiDB-lite"/>
    </source>
</evidence>
<feature type="compositionally biased region" description="Acidic residues" evidence="1">
    <location>
        <begin position="1"/>
        <end position="10"/>
    </location>
</feature>
<sequence length="125" mass="14278">EEEEEEEEWDGSPKKKKINIAKKKEKTDLSGGPKREMECPVCKKFRSSKVGTMITHLREVHGTTPIEVGIMFLCDCSYKSASNSHFLYSQCDIRNFKIIHEKKVGVKCVQCESLMSSIYAYTGHL</sequence>
<proteinExistence type="predicted"/>
<gene>
    <name evidence="2" type="ORF">PFISCL1PPCAC_23029</name>
</gene>
<dbReference type="Proteomes" id="UP001432322">
    <property type="component" value="Unassembled WGS sequence"/>
</dbReference>
<protein>
    <recommendedName>
        <fullName evidence="4">BED-type domain-containing protein</fullName>
    </recommendedName>
</protein>